<dbReference type="InterPro" id="IPR012677">
    <property type="entry name" value="Nucleotide-bd_a/b_plait_sf"/>
</dbReference>
<dbReference type="GO" id="GO:0003729">
    <property type="term" value="F:mRNA binding"/>
    <property type="evidence" value="ECO:0007669"/>
    <property type="project" value="TreeGrafter"/>
</dbReference>
<dbReference type="AlphaFoldDB" id="R4WJD2"/>
<protein>
    <submittedName>
        <fullName evidence="5">Myelinprotein expression factor</fullName>
    </submittedName>
</protein>
<dbReference type="Pfam" id="PF00076">
    <property type="entry name" value="RRM_1"/>
    <property type="match status" value="2"/>
</dbReference>
<feature type="region of interest" description="Disordered" evidence="3">
    <location>
        <begin position="147"/>
        <end position="189"/>
    </location>
</feature>
<feature type="compositionally biased region" description="Basic and acidic residues" evidence="3">
    <location>
        <begin position="147"/>
        <end position="165"/>
    </location>
</feature>
<accession>R4WJD2</accession>
<dbReference type="Gene3D" id="3.30.70.330">
    <property type="match status" value="2"/>
</dbReference>
<sequence>MTDNYSDKSSEAGERDRDRRGNRERSGGRGGSGDGKERNSRFSGGGGAGNNTDRDRSPRRKKSNRVFVSNIPYEYRWQELKDLFRQQVGEVSFVELFVDEDDKPRGCGIIEFSNPDLAKEAVEKMHRYELKGRKLVVKEDNDVERDKYGRILPRSERGRRRDDRPAGGGGSGWGNDLPSLVNGPPSGSAQGKWGNTYGLSSQFLESLGISGPLVPRCFVANLDYKVDEKKLKEVFRLAGRVLSAEISMDKEGKSRGFGVVEFDHPVEAVQAISMLNNQMLYDRRLSVRMDRVDKGDGFPSKLPEGLKSIGMGLGANGVPLQDVSRNLPSLQQNPPQAQVNPLASAVNTPALAAAALGMYLQSTLSSKPLLGALSSGDTPQPVPPPLMQTKPLPNIY</sequence>
<dbReference type="CDD" id="cd12386">
    <property type="entry name" value="RRM2_hnRNPM_like"/>
    <property type="match status" value="1"/>
</dbReference>
<dbReference type="PROSITE" id="PS50102">
    <property type="entry name" value="RRM"/>
    <property type="match status" value="2"/>
</dbReference>
<dbReference type="GO" id="GO:0005737">
    <property type="term" value="C:cytoplasm"/>
    <property type="evidence" value="ECO:0007669"/>
    <property type="project" value="TreeGrafter"/>
</dbReference>
<dbReference type="EMBL" id="AK417625">
    <property type="protein sequence ID" value="BAN20840.1"/>
    <property type="molecule type" value="mRNA"/>
</dbReference>
<dbReference type="PANTHER" id="PTHR23003:SF3">
    <property type="entry name" value="FI21236P1-RELATED"/>
    <property type="match status" value="1"/>
</dbReference>
<dbReference type="PANTHER" id="PTHR23003">
    <property type="entry name" value="RNA RECOGNITION MOTIF RRM DOMAIN CONTAINING PROTEIN"/>
    <property type="match status" value="1"/>
</dbReference>
<name>R4WJD2_RIPPE</name>
<proteinExistence type="evidence at transcript level"/>
<dbReference type="GO" id="GO:1990904">
    <property type="term" value="C:ribonucleoprotein complex"/>
    <property type="evidence" value="ECO:0007669"/>
    <property type="project" value="TreeGrafter"/>
</dbReference>
<feature type="region of interest" description="Disordered" evidence="3">
    <location>
        <begin position="371"/>
        <end position="396"/>
    </location>
</feature>
<evidence type="ECO:0000256" key="1">
    <source>
        <dbReference type="ARBA" id="ARBA00022884"/>
    </source>
</evidence>
<organism evidence="5">
    <name type="scientific">Riptortus pedestris</name>
    <name type="common">Bean bug</name>
    <dbReference type="NCBI Taxonomy" id="329032"/>
    <lineage>
        <taxon>Eukaryota</taxon>
        <taxon>Metazoa</taxon>
        <taxon>Ecdysozoa</taxon>
        <taxon>Arthropoda</taxon>
        <taxon>Hexapoda</taxon>
        <taxon>Insecta</taxon>
        <taxon>Pterygota</taxon>
        <taxon>Neoptera</taxon>
        <taxon>Paraneoptera</taxon>
        <taxon>Hemiptera</taxon>
        <taxon>Heteroptera</taxon>
        <taxon>Panheteroptera</taxon>
        <taxon>Pentatomomorpha</taxon>
        <taxon>Coreoidea</taxon>
        <taxon>Alydidae</taxon>
        <taxon>Riptortus</taxon>
    </lineage>
</organism>
<dbReference type="GO" id="GO:0005634">
    <property type="term" value="C:nucleus"/>
    <property type="evidence" value="ECO:0007669"/>
    <property type="project" value="TreeGrafter"/>
</dbReference>
<feature type="compositionally biased region" description="Basic and acidic residues" evidence="3">
    <location>
        <begin position="1"/>
        <end position="27"/>
    </location>
</feature>
<dbReference type="InterPro" id="IPR050374">
    <property type="entry name" value="RRT5_SRSF_SR"/>
</dbReference>
<dbReference type="FunFam" id="3.30.70.330:FF:000531">
    <property type="entry name" value="Myelin expression factor 2"/>
    <property type="match status" value="1"/>
</dbReference>
<dbReference type="InterPro" id="IPR000504">
    <property type="entry name" value="RRM_dom"/>
</dbReference>
<dbReference type="SUPFAM" id="SSF54928">
    <property type="entry name" value="RNA-binding domain, RBD"/>
    <property type="match status" value="2"/>
</dbReference>
<feature type="region of interest" description="Disordered" evidence="3">
    <location>
        <begin position="1"/>
        <end position="65"/>
    </location>
</feature>
<evidence type="ECO:0000256" key="2">
    <source>
        <dbReference type="PROSITE-ProRule" id="PRU00176"/>
    </source>
</evidence>
<evidence type="ECO:0000313" key="5">
    <source>
        <dbReference type="EMBL" id="BAN20840.1"/>
    </source>
</evidence>
<dbReference type="InterPro" id="IPR035979">
    <property type="entry name" value="RBD_domain_sf"/>
</dbReference>
<evidence type="ECO:0000256" key="3">
    <source>
        <dbReference type="SAM" id="MobiDB-lite"/>
    </source>
</evidence>
<dbReference type="SMART" id="SM00360">
    <property type="entry name" value="RRM"/>
    <property type="match status" value="2"/>
</dbReference>
<keyword evidence="1 2" id="KW-0694">RNA-binding</keyword>
<feature type="domain" description="RRM" evidence="4">
    <location>
        <begin position="215"/>
        <end position="292"/>
    </location>
</feature>
<evidence type="ECO:0000259" key="4">
    <source>
        <dbReference type="PROSITE" id="PS50102"/>
    </source>
</evidence>
<feature type="domain" description="RRM" evidence="4">
    <location>
        <begin position="64"/>
        <end position="142"/>
    </location>
</feature>
<reference evidence="5" key="1">
    <citation type="journal article" date="2013" name="PLoS ONE">
        <title>Gene expression in gut symbiotic organ of stinkbug affected by extracellular bacterial symbiont.</title>
        <authorList>
            <person name="Futahashi R."/>
            <person name="Tanaka K."/>
            <person name="Tanahashi M."/>
            <person name="Nikoh N."/>
            <person name="Kikuchi Y."/>
            <person name="Lee B.L."/>
            <person name="Fukatsu T."/>
        </authorList>
    </citation>
    <scope>NUCLEOTIDE SEQUENCE</scope>
    <source>
        <tissue evidence="5">Midgut</tissue>
    </source>
</reference>